<evidence type="ECO:0000256" key="3">
    <source>
        <dbReference type="ARBA" id="ARBA00022692"/>
    </source>
</evidence>
<dbReference type="Proteomes" id="UP000036938">
    <property type="component" value="Unassembled WGS sequence"/>
</dbReference>
<keyword evidence="9" id="KW-1185">Reference proteome</keyword>
<dbReference type="PANTHER" id="PTHR32322">
    <property type="entry name" value="INNER MEMBRANE TRANSPORTER"/>
    <property type="match status" value="1"/>
</dbReference>
<organism evidence="8 9">
    <name type="scientific">Pseudaestuariivita atlantica</name>
    <dbReference type="NCBI Taxonomy" id="1317121"/>
    <lineage>
        <taxon>Bacteria</taxon>
        <taxon>Pseudomonadati</taxon>
        <taxon>Pseudomonadota</taxon>
        <taxon>Alphaproteobacteria</taxon>
        <taxon>Rhodobacterales</taxon>
        <taxon>Paracoccaceae</taxon>
        <taxon>Pseudaestuariivita</taxon>
    </lineage>
</organism>
<keyword evidence="5 6" id="KW-0472">Membrane</keyword>
<evidence type="ECO:0000256" key="1">
    <source>
        <dbReference type="ARBA" id="ARBA00004141"/>
    </source>
</evidence>
<feature type="transmembrane region" description="Helical" evidence="6">
    <location>
        <begin position="141"/>
        <end position="160"/>
    </location>
</feature>
<evidence type="ECO:0000259" key="7">
    <source>
        <dbReference type="Pfam" id="PF00892"/>
    </source>
</evidence>
<dbReference type="InterPro" id="IPR037185">
    <property type="entry name" value="EmrE-like"/>
</dbReference>
<evidence type="ECO:0000313" key="9">
    <source>
        <dbReference type="Proteomes" id="UP000036938"/>
    </source>
</evidence>
<comment type="similarity">
    <text evidence="2">Belongs to the EamA transporter family.</text>
</comment>
<feature type="transmembrane region" description="Helical" evidence="6">
    <location>
        <begin position="29"/>
        <end position="48"/>
    </location>
</feature>
<dbReference type="Pfam" id="PF00892">
    <property type="entry name" value="EamA"/>
    <property type="match status" value="2"/>
</dbReference>
<evidence type="ECO:0000256" key="4">
    <source>
        <dbReference type="ARBA" id="ARBA00022989"/>
    </source>
</evidence>
<evidence type="ECO:0000313" key="8">
    <source>
        <dbReference type="EMBL" id="KNG95024.1"/>
    </source>
</evidence>
<name>A0A0L1JTC7_9RHOB</name>
<keyword evidence="3 6" id="KW-0812">Transmembrane</keyword>
<protein>
    <submittedName>
        <fullName evidence="8">Membrane protein</fullName>
    </submittedName>
</protein>
<feature type="transmembrane region" description="Helical" evidence="6">
    <location>
        <begin position="84"/>
        <end position="105"/>
    </location>
</feature>
<dbReference type="PATRIC" id="fig|1317121.7.peg.1079"/>
<dbReference type="STRING" id="1317121.ATO11_03515"/>
<dbReference type="InterPro" id="IPR050638">
    <property type="entry name" value="AA-Vitamin_Transporters"/>
</dbReference>
<dbReference type="InterPro" id="IPR000620">
    <property type="entry name" value="EamA_dom"/>
</dbReference>
<dbReference type="AlphaFoldDB" id="A0A0L1JTC7"/>
<sequence>MLAFSMLVAGSFSLGGLAANEIAPIALNFVRFVLAAGFVAFMGWASGTMRRSDFEAPWRYVLLGGLFSVYFVLMFEALKTAPPVNTAVVFTLTPLLAAGFGWILLRQRLGAWSALALAIGGAGAVWVIFRGSFEAMRAFEVGRGEAIFFAGTVAHALYVPAARLWSRGASPFGFTLGILLGGALVQGIVGAPALMATDWAALPRVAWITIFYTAFLATSFTFTLVYFATLRLPSAKVMAYTYLTPSWVILWEIGLGQGLPPATVLAGVGLTILSLGILLGTPDRGGAPAA</sequence>
<dbReference type="GO" id="GO:0016020">
    <property type="term" value="C:membrane"/>
    <property type="evidence" value="ECO:0007669"/>
    <property type="project" value="UniProtKB-SubCell"/>
</dbReference>
<dbReference type="EMBL" id="AQQZ01000002">
    <property type="protein sequence ID" value="KNG95024.1"/>
    <property type="molecule type" value="Genomic_DNA"/>
</dbReference>
<dbReference type="SUPFAM" id="SSF103481">
    <property type="entry name" value="Multidrug resistance efflux transporter EmrE"/>
    <property type="match status" value="1"/>
</dbReference>
<evidence type="ECO:0000256" key="2">
    <source>
        <dbReference type="ARBA" id="ARBA00007362"/>
    </source>
</evidence>
<accession>A0A0L1JTC7</accession>
<evidence type="ECO:0000256" key="5">
    <source>
        <dbReference type="ARBA" id="ARBA00023136"/>
    </source>
</evidence>
<feature type="transmembrane region" description="Helical" evidence="6">
    <location>
        <begin position="60"/>
        <end position="78"/>
    </location>
</feature>
<dbReference type="PANTHER" id="PTHR32322:SF2">
    <property type="entry name" value="EAMA DOMAIN-CONTAINING PROTEIN"/>
    <property type="match status" value="1"/>
</dbReference>
<feature type="transmembrane region" description="Helical" evidence="6">
    <location>
        <begin position="205"/>
        <end position="227"/>
    </location>
</feature>
<feature type="transmembrane region" description="Helical" evidence="6">
    <location>
        <begin position="112"/>
        <end position="129"/>
    </location>
</feature>
<reference evidence="8 9" key="1">
    <citation type="journal article" date="2015" name="Int. J. Syst. Evol. Microbiol.">
        <title>Aestuariivita atlantica sp. nov., isolated from deep sea sediment of the Atlantic Ocean.</title>
        <authorList>
            <person name="Li G."/>
            <person name="Lai Q."/>
            <person name="Du Y."/>
            <person name="Liu X."/>
            <person name="Sun F."/>
            <person name="Shao Z."/>
        </authorList>
    </citation>
    <scope>NUCLEOTIDE SEQUENCE [LARGE SCALE GENOMIC DNA]</scope>
    <source>
        <strain evidence="8 9">22II-S11-z3</strain>
    </source>
</reference>
<comment type="caution">
    <text evidence="8">The sequence shown here is derived from an EMBL/GenBank/DDBJ whole genome shotgun (WGS) entry which is preliminary data.</text>
</comment>
<feature type="transmembrane region" description="Helical" evidence="6">
    <location>
        <begin position="239"/>
        <end position="256"/>
    </location>
</feature>
<gene>
    <name evidence="8" type="ORF">ATO11_03515</name>
</gene>
<feature type="domain" description="EamA" evidence="7">
    <location>
        <begin position="144"/>
        <end position="278"/>
    </location>
</feature>
<keyword evidence="4 6" id="KW-1133">Transmembrane helix</keyword>
<proteinExistence type="inferred from homology"/>
<evidence type="ECO:0000256" key="6">
    <source>
        <dbReference type="SAM" id="Phobius"/>
    </source>
</evidence>
<feature type="transmembrane region" description="Helical" evidence="6">
    <location>
        <begin position="172"/>
        <end position="193"/>
    </location>
</feature>
<feature type="domain" description="EamA" evidence="7">
    <location>
        <begin position="2"/>
        <end position="128"/>
    </location>
</feature>
<comment type="subcellular location">
    <subcellularLocation>
        <location evidence="1">Membrane</location>
        <topology evidence="1">Multi-pass membrane protein</topology>
    </subcellularLocation>
</comment>
<feature type="transmembrane region" description="Helical" evidence="6">
    <location>
        <begin position="262"/>
        <end position="281"/>
    </location>
</feature>